<protein>
    <submittedName>
        <fullName evidence="1">Uncharacterized protein</fullName>
    </submittedName>
</protein>
<sequence>MHLCCWWKQVASGRIEGVAGRVVFHAELVPYFDYPEIFCSVKEKNAAVICCHRKKAGVHSSRLFVYKACCGYRLLHLFDLSYDI</sequence>
<organism evidence="1 2">
    <name type="scientific">Clostridium innocuum</name>
    <dbReference type="NCBI Taxonomy" id="1522"/>
    <lineage>
        <taxon>Bacteria</taxon>
        <taxon>Bacillati</taxon>
        <taxon>Bacillota</taxon>
        <taxon>Clostridia</taxon>
        <taxon>Eubacteriales</taxon>
        <taxon>Clostridiaceae</taxon>
        <taxon>Clostridium</taxon>
    </lineage>
</organism>
<evidence type="ECO:0000313" key="1">
    <source>
        <dbReference type="EMBL" id="QJA03774.1"/>
    </source>
</evidence>
<reference evidence="1 2" key="1">
    <citation type="submission" date="2020-02" db="EMBL/GenBank/DDBJ databases">
        <authorList>
            <person name="Kociolek L.K."/>
            <person name="Ozer E.A."/>
        </authorList>
    </citation>
    <scope>NUCLEOTIDE SEQUENCE [LARGE SCALE GENOMIC DNA]</scope>
    <source>
        <strain evidence="1 2">ATCC 14501</strain>
    </source>
</reference>
<evidence type="ECO:0000313" key="2">
    <source>
        <dbReference type="Proteomes" id="UP000503330"/>
    </source>
</evidence>
<accession>A0AAP9MJK6</accession>
<dbReference type="EMBL" id="CP048838">
    <property type="protein sequence ID" value="QJA03774.1"/>
    <property type="molecule type" value="Genomic_DNA"/>
</dbReference>
<dbReference type="AlphaFoldDB" id="A0AAP9MJK6"/>
<dbReference type="Proteomes" id="UP000503330">
    <property type="component" value="Chromosome"/>
</dbReference>
<name>A0AAP9MJK6_CLOIN</name>
<proteinExistence type="predicted"/>
<gene>
    <name evidence="1" type="ORF">G4D54_15690</name>
</gene>